<proteinExistence type="predicted"/>
<evidence type="ECO:0008006" key="4">
    <source>
        <dbReference type="Google" id="ProtNLM"/>
    </source>
</evidence>
<accession>A0ABV2K8A9</accession>
<keyword evidence="1" id="KW-0732">Signal</keyword>
<dbReference type="Proteomes" id="UP001549104">
    <property type="component" value="Unassembled WGS sequence"/>
</dbReference>
<evidence type="ECO:0000256" key="1">
    <source>
        <dbReference type="SAM" id="SignalP"/>
    </source>
</evidence>
<dbReference type="PROSITE" id="PS51257">
    <property type="entry name" value="PROKAR_LIPOPROTEIN"/>
    <property type="match status" value="1"/>
</dbReference>
<evidence type="ECO:0000313" key="2">
    <source>
        <dbReference type="EMBL" id="MET3657316.1"/>
    </source>
</evidence>
<evidence type="ECO:0000313" key="3">
    <source>
        <dbReference type="Proteomes" id="UP001549104"/>
    </source>
</evidence>
<dbReference type="EMBL" id="JBEPME010000003">
    <property type="protein sequence ID" value="MET3657316.1"/>
    <property type="molecule type" value="Genomic_DNA"/>
</dbReference>
<keyword evidence="3" id="KW-1185">Reference proteome</keyword>
<dbReference type="RefSeq" id="WP_067204984.1">
    <property type="nucleotide sequence ID" value="NZ_CP014616.1"/>
</dbReference>
<organism evidence="2 3">
    <name type="scientific">Sporosarcina psychrophila</name>
    <name type="common">Bacillus psychrophilus</name>
    <dbReference type="NCBI Taxonomy" id="1476"/>
    <lineage>
        <taxon>Bacteria</taxon>
        <taxon>Bacillati</taxon>
        <taxon>Bacillota</taxon>
        <taxon>Bacilli</taxon>
        <taxon>Bacillales</taxon>
        <taxon>Caryophanaceae</taxon>
        <taxon>Sporosarcina</taxon>
    </lineage>
</organism>
<name>A0ABV2K8A9_SPOPS</name>
<comment type="caution">
    <text evidence="2">The sequence shown here is derived from an EMBL/GenBank/DDBJ whole genome shotgun (WGS) entry which is preliminary data.</text>
</comment>
<sequence>MKRILILLFIVGMMAGCSNVYSAEEGYRMAVINHGFPVPKNASELKPEACTTEISKSAKYKLNDIGGEQGEPPEHYLEEIKKWGWTELEDEQKGNIHFYEKEGKIMSLIFKENVFDVFEMSSALKM</sequence>
<protein>
    <recommendedName>
        <fullName evidence="4">Lipoprotein</fullName>
    </recommendedName>
</protein>
<reference evidence="2 3" key="1">
    <citation type="submission" date="2024-06" db="EMBL/GenBank/DDBJ databases">
        <title>Sorghum-associated microbial communities from plants grown in Nebraska, USA.</title>
        <authorList>
            <person name="Schachtman D."/>
        </authorList>
    </citation>
    <scope>NUCLEOTIDE SEQUENCE [LARGE SCALE GENOMIC DNA]</scope>
    <source>
        <strain evidence="2 3">1288</strain>
    </source>
</reference>
<feature type="chain" id="PRO_5046121931" description="Lipoprotein" evidence="1">
    <location>
        <begin position="23"/>
        <end position="126"/>
    </location>
</feature>
<feature type="signal peptide" evidence="1">
    <location>
        <begin position="1"/>
        <end position="22"/>
    </location>
</feature>
<gene>
    <name evidence="2" type="ORF">ABIC55_002403</name>
</gene>